<dbReference type="InterPro" id="IPR036108">
    <property type="entry name" value="4pyrrol_syn_uPrphyn_synt_sf"/>
</dbReference>
<dbReference type="Proteomes" id="UP000288024">
    <property type="component" value="Unassembled WGS sequence"/>
</dbReference>
<comment type="similarity">
    <text evidence="2 9">Belongs to the uroporphyrinogen-III synthase family.</text>
</comment>
<dbReference type="EC" id="4.2.1.75" evidence="3 9"/>
<evidence type="ECO:0000313" key="11">
    <source>
        <dbReference type="EMBL" id="RVT65049.1"/>
    </source>
</evidence>
<dbReference type="SUPFAM" id="SSF69618">
    <property type="entry name" value="HemD-like"/>
    <property type="match status" value="1"/>
</dbReference>
<dbReference type="PANTHER" id="PTHR38042">
    <property type="entry name" value="UROPORPHYRINOGEN-III SYNTHASE, CHLOROPLASTIC"/>
    <property type="match status" value="1"/>
</dbReference>
<dbReference type="EMBL" id="RZTZ01000002">
    <property type="protein sequence ID" value="RVT65049.1"/>
    <property type="molecule type" value="Genomic_DNA"/>
</dbReference>
<accession>A0A3S2TV40</accession>
<evidence type="ECO:0000256" key="9">
    <source>
        <dbReference type="RuleBase" id="RU366031"/>
    </source>
</evidence>
<dbReference type="GO" id="GO:0004852">
    <property type="term" value="F:uroporphyrinogen-III synthase activity"/>
    <property type="evidence" value="ECO:0007669"/>
    <property type="project" value="UniProtKB-UniRule"/>
</dbReference>
<dbReference type="CDD" id="cd06578">
    <property type="entry name" value="HemD"/>
    <property type="match status" value="1"/>
</dbReference>
<dbReference type="UniPathway" id="UPA00251">
    <property type="reaction ID" value="UER00320"/>
</dbReference>
<evidence type="ECO:0000256" key="1">
    <source>
        <dbReference type="ARBA" id="ARBA00004772"/>
    </source>
</evidence>
<gene>
    <name evidence="11" type="ORF">EM808_05935</name>
</gene>
<evidence type="ECO:0000256" key="7">
    <source>
        <dbReference type="ARBA" id="ARBA00040167"/>
    </source>
</evidence>
<protein>
    <recommendedName>
        <fullName evidence="7 9">Uroporphyrinogen-III synthase</fullName>
        <ecNumber evidence="3 9">4.2.1.75</ecNumber>
    </recommendedName>
</protein>
<feature type="domain" description="Tetrapyrrole biosynthesis uroporphyrinogen III synthase" evidence="10">
    <location>
        <begin position="27"/>
        <end position="249"/>
    </location>
</feature>
<proteinExistence type="inferred from homology"/>
<name>A0A3S2TV40_9BACI</name>
<sequence>MRTLLMHNPLQGKSILIPRARNQAAALSDRVKLLGGTPVEIPLLAFRSLPLTEKTKEKLLGGGFAWLVFTSSNGVNAFFQAWEFKAPEHLKIAVIGDKTAETLAHYGYKAAFIPSSFVAETFAEEFSQQVAKQEEVLIVKGSLARNVLYSSLREAGIAAEEAIIYETYFPEKSESLLVKVLREQKLDVLLFTSSSTVEYFMDVVHTYALQQSVKTCTIGCIGPITKEKLNDYGINVDIYPDNFTVDSMLDRLVEFLQE</sequence>
<evidence type="ECO:0000259" key="10">
    <source>
        <dbReference type="Pfam" id="PF02602"/>
    </source>
</evidence>
<reference evidence="11 12" key="1">
    <citation type="submission" date="2019-01" db="EMBL/GenBank/DDBJ databases">
        <title>Bacillus sp. M5HDSG1-1, whole genome shotgun sequence.</title>
        <authorList>
            <person name="Tuo L."/>
        </authorList>
    </citation>
    <scope>NUCLEOTIDE SEQUENCE [LARGE SCALE GENOMIC DNA]</scope>
    <source>
        <strain evidence="11 12">M5HDSG1-1</strain>
    </source>
</reference>
<dbReference type="InterPro" id="IPR039793">
    <property type="entry name" value="UROS/Hem4"/>
</dbReference>
<dbReference type="AlphaFoldDB" id="A0A3S2TV40"/>
<keyword evidence="5 9" id="KW-0627">Porphyrin biosynthesis</keyword>
<comment type="caution">
    <text evidence="11">The sequence shown here is derived from an EMBL/GenBank/DDBJ whole genome shotgun (WGS) entry which is preliminary data.</text>
</comment>
<dbReference type="Gene3D" id="3.40.50.10090">
    <property type="match status" value="2"/>
</dbReference>
<evidence type="ECO:0000256" key="2">
    <source>
        <dbReference type="ARBA" id="ARBA00008133"/>
    </source>
</evidence>
<dbReference type="GO" id="GO:0006780">
    <property type="term" value="P:uroporphyrinogen III biosynthetic process"/>
    <property type="evidence" value="ECO:0007669"/>
    <property type="project" value="UniProtKB-UniRule"/>
</dbReference>
<dbReference type="InterPro" id="IPR003754">
    <property type="entry name" value="4pyrrol_synth_uPrphyn_synth"/>
</dbReference>
<comment type="function">
    <text evidence="6 9">Catalyzes cyclization of the linear tetrapyrrole, hydroxymethylbilane, to the macrocyclic uroporphyrinogen III.</text>
</comment>
<keyword evidence="4 9" id="KW-0456">Lyase</keyword>
<comment type="pathway">
    <text evidence="1 9">Porphyrin-containing compound metabolism; protoporphyrin-IX biosynthesis; coproporphyrinogen-III from 5-aminolevulinate: step 3/4.</text>
</comment>
<evidence type="ECO:0000256" key="5">
    <source>
        <dbReference type="ARBA" id="ARBA00023244"/>
    </source>
</evidence>
<dbReference type="Pfam" id="PF02602">
    <property type="entry name" value="HEM4"/>
    <property type="match status" value="1"/>
</dbReference>
<comment type="catalytic activity">
    <reaction evidence="8 9">
        <text>hydroxymethylbilane = uroporphyrinogen III + H2O</text>
        <dbReference type="Rhea" id="RHEA:18965"/>
        <dbReference type="ChEBI" id="CHEBI:15377"/>
        <dbReference type="ChEBI" id="CHEBI:57308"/>
        <dbReference type="ChEBI" id="CHEBI:57845"/>
        <dbReference type="EC" id="4.2.1.75"/>
    </reaction>
</comment>
<evidence type="ECO:0000256" key="4">
    <source>
        <dbReference type="ARBA" id="ARBA00023239"/>
    </source>
</evidence>
<evidence type="ECO:0000313" key="12">
    <source>
        <dbReference type="Proteomes" id="UP000288024"/>
    </source>
</evidence>
<organism evidence="11 12">
    <name type="scientific">Niallia taxi</name>
    <dbReference type="NCBI Taxonomy" id="2499688"/>
    <lineage>
        <taxon>Bacteria</taxon>
        <taxon>Bacillati</taxon>
        <taxon>Bacillota</taxon>
        <taxon>Bacilli</taxon>
        <taxon>Bacillales</taxon>
        <taxon>Bacillaceae</taxon>
        <taxon>Niallia</taxon>
    </lineage>
</organism>
<keyword evidence="12" id="KW-1185">Reference proteome</keyword>
<evidence type="ECO:0000256" key="8">
    <source>
        <dbReference type="ARBA" id="ARBA00048617"/>
    </source>
</evidence>
<evidence type="ECO:0000256" key="3">
    <source>
        <dbReference type="ARBA" id="ARBA00013109"/>
    </source>
</evidence>
<dbReference type="PANTHER" id="PTHR38042:SF1">
    <property type="entry name" value="UROPORPHYRINOGEN-III SYNTHASE, CHLOROPLASTIC"/>
    <property type="match status" value="1"/>
</dbReference>
<evidence type="ECO:0000256" key="6">
    <source>
        <dbReference type="ARBA" id="ARBA00037589"/>
    </source>
</evidence>
<dbReference type="GO" id="GO:0006782">
    <property type="term" value="P:protoporphyrinogen IX biosynthetic process"/>
    <property type="evidence" value="ECO:0007669"/>
    <property type="project" value="UniProtKB-UniRule"/>
</dbReference>